<feature type="transmembrane region" description="Helical" evidence="2">
    <location>
        <begin position="20"/>
        <end position="45"/>
    </location>
</feature>
<organism evidence="4 5">
    <name type="scientific">Pelagibius litoralis</name>
    <dbReference type="NCBI Taxonomy" id="374515"/>
    <lineage>
        <taxon>Bacteria</taxon>
        <taxon>Pseudomonadati</taxon>
        <taxon>Pseudomonadota</taxon>
        <taxon>Alphaproteobacteria</taxon>
        <taxon>Rhodospirillales</taxon>
        <taxon>Rhodovibrionaceae</taxon>
        <taxon>Pelagibius</taxon>
    </lineage>
</organism>
<dbReference type="AlphaFoldDB" id="A0A967F2G4"/>
<evidence type="ECO:0000256" key="1">
    <source>
        <dbReference type="SAM" id="MobiDB-lite"/>
    </source>
</evidence>
<dbReference type="Proteomes" id="UP000761264">
    <property type="component" value="Unassembled WGS sequence"/>
</dbReference>
<name>A0A967F2G4_9PROT</name>
<comment type="caution">
    <text evidence="4">The sequence shown here is derived from an EMBL/GenBank/DDBJ whole genome shotgun (WGS) entry which is preliminary data.</text>
</comment>
<keyword evidence="2" id="KW-0472">Membrane</keyword>
<gene>
    <name evidence="4" type="ORF">HBA54_24760</name>
</gene>
<accession>A0A967F2G4</accession>
<feature type="region of interest" description="Disordered" evidence="1">
    <location>
        <begin position="417"/>
        <end position="442"/>
    </location>
</feature>
<dbReference type="EMBL" id="JAAQPH010000026">
    <property type="protein sequence ID" value="NIA71812.1"/>
    <property type="molecule type" value="Genomic_DNA"/>
</dbReference>
<evidence type="ECO:0000256" key="2">
    <source>
        <dbReference type="SAM" id="Phobius"/>
    </source>
</evidence>
<reference evidence="4" key="1">
    <citation type="submission" date="2020-03" db="EMBL/GenBank/DDBJ databases">
        <title>Genome of Pelagibius litoralis DSM 21314T.</title>
        <authorList>
            <person name="Wang G."/>
        </authorList>
    </citation>
    <scope>NUCLEOTIDE SEQUENCE</scope>
    <source>
        <strain evidence="4">DSM 21314</strain>
    </source>
</reference>
<keyword evidence="2" id="KW-1133">Transmembrane helix</keyword>
<evidence type="ECO:0000313" key="5">
    <source>
        <dbReference type="Proteomes" id="UP000761264"/>
    </source>
</evidence>
<proteinExistence type="predicted"/>
<protein>
    <recommendedName>
        <fullName evidence="3">DUF4350 domain-containing protein</fullName>
    </recommendedName>
</protein>
<feature type="transmembrane region" description="Helical" evidence="2">
    <location>
        <begin position="276"/>
        <end position="297"/>
    </location>
</feature>
<keyword evidence="5" id="KW-1185">Reference proteome</keyword>
<keyword evidence="2" id="KW-0812">Transmembrane</keyword>
<evidence type="ECO:0000313" key="4">
    <source>
        <dbReference type="EMBL" id="NIA71812.1"/>
    </source>
</evidence>
<evidence type="ECO:0000259" key="3">
    <source>
        <dbReference type="Pfam" id="PF14258"/>
    </source>
</evidence>
<feature type="domain" description="DUF4350" evidence="3">
    <location>
        <begin position="59"/>
        <end position="243"/>
    </location>
</feature>
<dbReference type="InterPro" id="IPR025646">
    <property type="entry name" value="DUF4350"/>
</dbReference>
<dbReference type="Pfam" id="PF14258">
    <property type="entry name" value="DUF4350"/>
    <property type="match status" value="1"/>
</dbReference>
<sequence>MSQAPPPPAAEPSGAGGGAFSFRAVAILIVVGTLCFATATLLAVFSDPQSERTFGANAYSQSAIGYKAWAEILRALETPILISRNASAEKAVEDNLLIVAQPHVDGDAMEALETMQDTWIVLLVLPKWEGRPDFPNRRWLAEMRLLDPSTPERVLSLVMDESKLQRSEKPQQWRGTDWNIMPSLTEAQLIQSPEITPIVESDDGVLLGEVRRDGTTYWVLSDPDVISNIGIDDGDNAAFAVAMVQALLPPGGTVIFDEAVHGFTTSPDLWRALLTFPLNLAVLQMLAAVGILIWAAAGRFGAPSPAPPRLEAGKRGLIENTANLFEYAGNLPDILRRYHDACLRDLGRHMSIPRDLDEHDLRRWLDRVGEARGTKLRYSEVNSRAAAASQQLNAPLPHFLRAARRLYRWKQEMIHGHRADPNGLRSDTRAGSQDRGRTGRRA</sequence>
<dbReference type="RefSeq" id="WP_167230020.1">
    <property type="nucleotide sequence ID" value="NZ_JAAQPH010000026.1"/>
</dbReference>